<evidence type="ECO:0000313" key="4">
    <source>
        <dbReference type="Proteomes" id="UP000008130"/>
    </source>
</evidence>
<proteinExistence type="predicted"/>
<feature type="transmembrane region" description="Helical" evidence="2">
    <location>
        <begin position="376"/>
        <end position="393"/>
    </location>
</feature>
<accession>F2J5G1</accession>
<keyword evidence="4" id="KW-1185">Reference proteome</keyword>
<protein>
    <submittedName>
        <fullName evidence="3">Undecaprenyl-phosphate alpha N-acetylglucosaminyltransferase</fullName>
    </submittedName>
</protein>
<evidence type="ECO:0000256" key="2">
    <source>
        <dbReference type="SAM" id="Phobius"/>
    </source>
</evidence>
<dbReference type="EMBL" id="CP002568">
    <property type="protein sequence ID" value="ADZ72331.1"/>
    <property type="molecule type" value="Genomic_DNA"/>
</dbReference>
<feature type="compositionally biased region" description="Low complexity" evidence="1">
    <location>
        <begin position="415"/>
        <end position="427"/>
    </location>
</feature>
<feature type="transmembrane region" description="Helical" evidence="2">
    <location>
        <begin position="139"/>
        <end position="158"/>
    </location>
</feature>
<dbReference type="eggNOG" id="ENOG5032QUI">
    <property type="taxonomic scope" value="Bacteria"/>
</dbReference>
<dbReference type="STRING" id="991905.SL003B_3911"/>
<dbReference type="Proteomes" id="UP000008130">
    <property type="component" value="Chromosome"/>
</dbReference>
<feature type="transmembrane region" description="Helical" evidence="2">
    <location>
        <begin position="88"/>
        <end position="105"/>
    </location>
</feature>
<keyword evidence="3" id="KW-0328">Glycosyltransferase</keyword>
<evidence type="ECO:0000256" key="1">
    <source>
        <dbReference type="SAM" id="MobiDB-lite"/>
    </source>
</evidence>
<organism evidence="3 4">
    <name type="scientific">Polymorphum gilvum (strain LMG 25793 / CGMCC 1.9160 / SL003B-26A1)</name>
    <dbReference type="NCBI Taxonomy" id="991905"/>
    <lineage>
        <taxon>Bacteria</taxon>
        <taxon>Pseudomonadati</taxon>
        <taxon>Pseudomonadota</taxon>
        <taxon>Alphaproteobacteria</taxon>
        <taxon>Rhodobacterales</taxon>
        <taxon>Paracoccaceae</taxon>
        <taxon>Polymorphum</taxon>
    </lineage>
</organism>
<dbReference type="HOGENOM" id="CLU_052041_0_0_5"/>
<feature type="transmembrane region" description="Helical" evidence="2">
    <location>
        <begin position="279"/>
        <end position="297"/>
    </location>
</feature>
<feature type="transmembrane region" description="Helical" evidence="2">
    <location>
        <begin position="240"/>
        <end position="273"/>
    </location>
</feature>
<feature type="transmembrane region" description="Helical" evidence="2">
    <location>
        <begin position="344"/>
        <end position="364"/>
    </location>
</feature>
<keyword evidence="2" id="KW-1133">Transmembrane helix</keyword>
<dbReference type="PATRIC" id="fig|991905.3.peg.4030"/>
<dbReference type="GO" id="GO:0016757">
    <property type="term" value="F:glycosyltransferase activity"/>
    <property type="evidence" value="ECO:0007669"/>
    <property type="project" value="UniProtKB-KW"/>
</dbReference>
<reference evidence="3 4" key="1">
    <citation type="journal article" date="2011" name="J. Bacteriol.">
        <title>Complete genome sequence of Polymorphum gilvum SL003B-26A1T, a crude oil-degrading bacterium from oil-polluted saline soil.</title>
        <authorList>
            <person name="Li S.G."/>
            <person name="Tang Y.Q."/>
            <person name="Nie Y."/>
            <person name="Cai M."/>
            <person name="Wu X.L."/>
        </authorList>
    </citation>
    <scope>NUCLEOTIDE SEQUENCE [LARGE SCALE GENOMIC DNA]</scope>
    <source>
        <strain evidence="4">LMG 25793 / CGMCC 1.9160 / SL003B-26A1</strain>
    </source>
</reference>
<keyword evidence="3" id="KW-0808">Transferase</keyword>
<feature type="transmembrane region" description="Helical" evidence="2">
    <location>
        <begin position="33"/>
        <end position="54"/>
    </location>
</feature>
<dbReference type="AlphaFoldDB" id="F2J5G1"/>
<name>F2J5G1_POLGS</name>
<dbReference type="KEGG" id="pgv:SL003B_3911"/>
<feature type="transmembrane region" description="Helical" evidence="2">
    <location>
        <begin position="214"/>
        <end position="233"/>
    </location>
</feature>
<feature type="region of interest" description="Disordered" evidence="1">
    <location>
        <begin position="415"/>
        <end position="436"/>
    </location>
</feature>
<evidence type="ECO:0000313" key="3">
    <source>
        <dbReference type="EMBL" id="ADZ72331.1"/>
    </source>
</evidence>
<feature type="transmembrane region" description="Helical" evidence="2">
    <location>
        <begin position="66"/>
        <end position="82"/>
    </location>
</feature>
<sequence length="436" mass="47839">MWSSKPLDRGRSQALALPPVGRPRTDVTDGSRWLALVYAVALGCLLFNLVLAFVNTRVAGISPNHVMLAEVALIGAALLLVLDRQAAFYAVLVVYFAYMALILTMRPELDLKAVRDALIPIVFYFLGRRMTDIRDVDRLVMWSAGVVVLVALVEYLFFDTFIANVNIFDYYVARGTVEQGDNFLEDSKLFISGVRMEGRNFLAFLGTHRVSSVFLEPVSMGNFGAFLLMWALFRADMARRWLLVAAAAAIIVLGDARFGMFVCLAFLAVAPFYRLAPRAVLLLAPVMVALALAIYGSSTGQVVWEDNLAGRWLHSARLLLKLDWAAGFGVSPEDLFLADSGYAYTLHQIGLVGALGLWAAYVFAGVKADRAWQFKVLTVTYICLLMIVSNSLYSIKTAALLWICAGAADVWAGPAGARRPARSKPAPDVARYSASR</sequence>
<gene>
    <name evidence="3" type="primary">rfe</name>
    <name evidence="3" type="ordered locus">SL003B_3911</name>
</gene>
<dbReference type="RefSeq" id="WP_013654640.1">
    <property type="nucleotide sequence ID" value="NC_015259.1"/>
</dbReference>
<keyword evidence="2" id="KW-0812">Transmembrane</keyword>
<keyword evidence="2" id="KW-0472">Membrane</keyword>
<dbReference type="OrthoDB" id="7467679at2"/>